<sequence length="64" mass="7538">MEIYDILRCNKCLVTHRDFRITHIDDEGNLYCARCAAYLNKVGGYDLNNFNAEEFIKTFEREGD</sequence>
<dbReference type="RefSeq" id="WP_084054438.1">
    <property type="nucleotide sequence ID" value="NZ_FWWT01000024.1"/>
</dbReference>
<dbReference type="EMBL" id="FWWT01000024">
    <property type="protein sequence ID" value="SMB96578.1"/>
    <property type="molecule type" value="Genomic_DNA"/>
</dbReference>
<gene>
    <name evidence="1" type="ORF">SAMN00017405_2326</name>
</gene>
<reference evidence="1 2" key="1">
    <citation type="submission" date="2017-04" db="EMBL/GenBank/DDBJ databases">
        <authorList>
            <person name="Afonso C.L."/>
            <person name="Miller P.J."/>
            <person name="Scott M.A."/>
            <person name="Spackman E."/>
            <person name="Goraichik I."/>
            <person name="Dimitrov K.M."/>
            <person name="Suarez D.L."/>
            <person name="Swayne D.E."/>
        </authorList>
    </citation>
    <scope>NUCLEOTIDE SEQUENCE [LARGE SCALE GENOMIC DNA]</scope>
    <source>
        <strain evidence="1 2">DSM 11270</strain>
    </source>
</reference>
<keyword evidence="2" id="KW-1185">Reference proteome</keyword>
<accession>A0A1W1VT93</accession>
<name>A0A1W1VT93_DESTI</name>
<protein>
    <submittedName>
        <fullName evidence="1">Uncharacterized protein</fullName>
    </submittedName>
</protein>
<evidence type="ECO:0000313" key="1">
    <source>
        <dbReference type="EMBL" id="SMB96578.1"/>
    </source>
</evidence>
<proteinExistence type="predicted"/>
<dbReference type="STRING" id="656914.SAMN00017405_2326"/>
<organism evidence="1 2">
    <name type="scientific">Desulfonispora thiosulfatigenes DSM 11270</name>
    <dbReference type="NCBI Taxonomy" id="656914"/>
    <lineage>
        <taxon>Bacteria</taxon>
        <taxon>Bacillati</taxon>
        <taxon>Bacillota</taxon>
        <taxon>Clostridia</taxon>
        <taxon>Eubacteriales</taxon>
        <taxon>Peptococcaceae</taxon>
        <taxon>Desulfonispora</taxon>
    </lineage>
</organism>
<evidence type="ECO:0000313" key="2">
    <source>
        <dbReference type="Proteomes" id="UP000192731"/>
    </source>
</evidence>
<dbReference type="Proteomes" id="UP000192731">
    <property type="component" value="Unassembled WGS sequence"/>
</dbReference>
<dbReference type="OrthoDB" id="4732434at2"/>
<dbReference type="AlphaFoldDB" id="A0A1W1VT93"/>